<dbReference type="Proteomes" id="UP000664466">
    <property type="component" value="Unassembled WGS sequence"/>
</dbReference>
<organism evidence="2">
    <name type="scientific">Thiothrix fructosivorans</name>
    <dbReference type="NCBI Taxonomy" id="111770"/>
    <lineage>
        <taxon>Bacteria</taxon>
        <taxon>Pseudomonadati</taxon>
        <taxon>Pseudomonadota</taxon>
        <taxon>Gammaproteobacteria</taxon>
        <taxon>Thiotrichales</taxon>
        <taxon>Thiotrichaceae</taxon>
        <taxon>Thiothrix</taxon>
    </lineage>
</organism>
<accession>A0A8B0SIC0</accession>
<name>A0A8B0SIC0_9GAMM</name>
<dbReference type="EMBL" id="CP072748">
    <property type="protein sequence ID" value="QTX09828.1"/>
    <property type="molecule type" value="Genomic_DNA"/>
</dbReference>
<sequence>MRKINLMDIPSYRLHSLQGNRQGTWSVKVNGNWRITFRFTEQDIELIDHEDYH</sequence>
<keyword evidence="3" id="KW-1185">Reference proteome</keyword>
<gene>
    <name evidence="2" type="ORF">J1836_014605</name>
    <name evidence="1" type="ORF">J1836_19215</name>
</gene>
<dbReference type="Gene3D" id="3.30.2310.20">
    <property type="entry name" value="RelE-like"/>
    <property type="match status" value="1"/>
</dbReference>
<protein>
    <submittedName>
        <fullName evidence="2">Type II toxin-antitoxin system RelE/ParE family toxin</fullName>
    </submittedName>
</protein>
<evidence type="ECO:0000313" key="2">
    <source>
        <dbReference type="EMBL" id="QTX09828.1"/>
    </source>
</evidence>
<reference evidence="2" key="2">
    <citation type="submission" date="2021-04" db="EMBL/GenBank/DDBJ databases">
        <title>Complete Genome and methylome analysis of Thiothrix fructosivorans ATCC 49748.</title>
        <authorList>
            <person name="Fomenkov A."/>
            <person name="Sun L."/>
            <person name="Vincze T."/>
            <person name="Grabovich M.Y."/>
            <person name="Roberts R.J."/>
        </authorList>
    </citation>
    <scope>NUCLEOTIDE SEQUENCE</scope>
    <source>
        <strain evidence="2">ATCC 49748</strain>
    </source>
</reference>
<dbReference type="InterPro" id="IPR007711">
    <property type="entry name" value="HigB-1"/>
</dbReference>
<reference evidence="1 3" key="1">
    <citation type="submission" date="2021-03" db="EMBL/GenBank/DDBJ databases">
        <title>Draft genome and methylome analysis of Thiotrix fructosivoruns ATCC 49748.</title>
        <authorList>
            <person name="Fomenkov A."/>
            <person name="Grabovich M.Y."/>
            <person name="Roberts R.J."/>
        </authorList>
    </citation>
    <scope>NUCLEOTIDE SEQUENCE [LARGE SCALE GENOMIC DNA]</scope>
    <source>
        <strain evidence="1 3">ATCC 49748</strain>
    </source>
</reference>
<evidence type="ECO:0000313" key="1">
    <source>
        <dbReference type="EMBL" id="MBO0615029.1"/>
    </source>
</evidence>
<dbReference type="InterPro" id="IPR035093">
    <property type="entry name" value="RelE/ParE_toxin_dom_sf"/>
</dbReference>
<dbReference type="SUPFAM" id="SSF143011">
    <property type="entry name" value="RelE-like"/>
    <property type="match status" value="1"/>
</dbReference>
<dbReference type="AlphaFoldDB" id="A0A8B0SIC0"/>
<proteinExistence type="predicted"/>
<dbReference type="Pfam" id="PF05015">
    <property type="entry name" value="HigB-like_toxin"/>
    <property type="match status" value="1"/>
</dbReference>
<dbReference type="PANTHER" id="PTHR40266">
    <property type="entry name" value="TOXIN HIGB-1"/>
    <property type="match status" value="1"/>
</dbReference>
<evidence type="ECO:0000313" key="3">
    <source>
        <dbReference type="Proteomes" id="UP000664466"/>
    </source>
</evidence>
<dbReference type="EMBL" id="JAFMPM010000008">
    <property type="protein sequence ID" value="MBO0615029.1"/>
    <property type="molecule type" value="Genomic_DNA"/>
</dbReference>
<dbReference type="PANTHER" id="PTHR40266:SF2">
    <property type="entry name" value="TOXIN HIGB-1"/>
    <property type="match status" value="1"/>
</dbReference>